<evidence type="ECO:0000313" key="2">
    <source>
        <dbReference type="EMBL" id="KSZ60316.1"/>
    </source>
</evidence>
<organism evidence="2 3">
    <name type="scientific">Rhodococcus pyridinivorans KG-16</name>
    <dbReference type="NCBI Taxonomy" id="1441730"/>
    <lineage>
        <taxon>Bacteria</taxon>
        <taxon>Bacillati</taxon>
        <taxon>Actinomycetota</taxon>
        <taxon>Actinomycetes</taxon>
        <taxon>Mycobacteriales</taxon>
        <taxon>Nocardiaceae</taxon>
        <taxon>Rhodococcus</taxon>
    </lineage>
</organism>
<comment type="caution">
    <text evidence="2">The sequence shown here is derived from an EMBL/GenBank/DDBJ whole genome shotgun (WGS) entry which is preliminary data.</text>
</comment>
<keyword evidence="2" id="KW-0378">Hydrolase</keyword>
<dbReference type="Proteomes" id="UP000053060">
    <property type="component" value="Unassembled WGS sequence"/>
</dbReference>
<reference evidence="2 3" key="2">
    <citation type="journal article" date="2016" name="Genome Announc.">
        <title>Draft Genome Sequence of a Versatile Hydrocarbon-Degrading Bacterium, Rhodococcus pyridinivorans Strain KG-16, Collected from Oil Fields in India.</title>
        <authorList>
            <person name="Aggarwal R.K."/>
            <person name="Dawar C."/>
            <person name="Phanindranath R."/>
            <person name="Mutnuri L."/>
            <person name="Dayal A.M."/>
        </authorList>
    </citation>
    <scope>NUCLEOTIDE SEQUENCE [LARGE SCALE GENOMIC DNA]</scope>
    <source>
        <strain evidence="2 3">KG-16</strain>
    </source>
</reference>
<evidence type="ECO:0000313" key="3">
    <source>
        <dbReference type="Proteomes" id="UP000053060"/>
    </source>
</evidence>
<evidence type="ECO:0000259" key="1">
    <source>
        <dbReference type="Pfam" id="PF00561"/>
    </source>
</evidence>
<feature type="domain" description="AB hydrolase-1" evidence="1">
    <location>
        <begin position="32"/>
        <end position="265"/>
    </location>
</feature>
<proteinExistence type="predicted"/>
<dbReference type="SUPFAM" id="SSF53474">
    <property type="entry name" value="alpha/beta-Hydrolases"/>
    <property type="match status" value="1"/>
</dbReference>
<sequence length="286" mass="31631">MQVDTNPEVAQTLRTGGFETNYHDVGEGDGIPVLLLHGSGAGVSAWANWRGLIPVLAEQCRVIAPDLVGFGYTTLPDPVRFEIFDTWIDQILALLDGLEIPKVHVVGNSFGGGLALHLAVRHPQRLGRIVLMGAGGVQFDFTPELDALWGYTPSVENMKKIMDIMAYDRSLVTDELAELRYKATARPGAQEAFEQVFPEPRQRWLDAQIVPDEELAAIEHEVLILHGREDRVVPVAASQKMFDLIPNSQLHIFGKCGHWTQIEHAARFQQLVSAFFAEDSAEANEA</sequence>
<dbReference type="RefSeq" id="WP_060650431.1">
    <property type="nucleotide sequence ID" value="NZ_AZXY01000001.1"/>
</dbReference>
<gene>
    <name evidence="2" type="ORF">Z045_02340</name>
</gene>
<dbReference type="Pfam" id="PF00561">
    <property type="entry name" value="Abhydrolase_1"/>
    <property type="match status" value="1"/>
</dbReference>
<name>A0A0V9UQP5_9NOCA</name>
<dbReference type="Gene3D" id="3.40.50.1820">
    <property type="entry name" value="alpha/beta hydrolase"/>
    <property type="match status" value="1"/>
</dbReference>
<dbReference type="GO" id="GO:0016787">
    <property type="term" value="F:hydrolase activity"/>
    <property type="evidence" value="ECO:0007669"/>
    <property type="project" value="UniProtKB-KW"/>
</dbReference>
<dbReference type="EMBL" id="AZXY01000001">
    <property type="protein sequence ID" value="KSZ60316.1"/>
    <property type="molecule type" value="Genomic_DNA"/>
</dbReference>
<reference evidence="3" key="1">
    <citation type="submission" date="2015-01" db="EMBL/GenBank/DDBJ databases">
        <title>Draft genome sequence of Rhodococcus pyridinivorans strain KG-16, a hydrocarbon-degrading bacterium.</title>
        <authorList>
            <person name="Aggarwal R.K."/>
            <person name="Dawar C."/>
        </authorList>
    </citation>
    <scope>NUCLEOTIDE SEQUENCE [LARGE SCALE GENOMIC DNA]</scope>
    <source>
        <strain evidence="3">KG-16</strain>
    </source>
</reference>
<protein>
    <submittedName>
        <fullName evidence="2">2-hydroxy-6-oxo-2,4-heptadienoate hydrolase</fullName>
    </submittedName>
</protein>
<accession>A0A0V9UQP5</accession>
<dbReference type="AlphaFoldDB" id="A0A0V9UQP5"/>
<dbReference type="PANTHER" id="PTHR46438">
    <property type="entry name" value="ALPHA/BETA-HYDROLASES SUPERFAMILY PROTEIN"/>
    <property type="match status" value="1"/>
</dbReference>
<dbReference type="PATRIC" id="fig|1441730.3.peg.490"/>
<dbReference type="PANTHER" id="PTHR46438:SF11">
    <property type="entry name" value="LIPASE-RELATED"/>
    <property type="match status" value="1"/>
</dbReference>
<dbReference type="InterPro" id="IPR000073">
    <property type="entry name" value="AB_hydrolase_1"/>
</dbReference>
<dbReference type="InterPro" id="IPR029058">
    <property type="entry name" value="AB_hydrolase_fold"/>
</dbReference>
<dbReference type="PRINTS" id="PR00111">
    <property type="entry name" value="ABHYDROLASE"/>
</dbReference>